<dbReference type="UniPathway" id="UPA00068">
    <property type="reaction ID" value="UER00114"/>
</dbReference>
<dbReference type="PANTHER" id="PTHR43814:SF1">
    <property type="entry name" value="ARGININOSUCCINATE LYASE"/>
    <property type="match status" value="1"/>
</dbReference>
<dbReference type="CDD" id="cd01359">
    <property type="entry name" value="Argininosuccinate_lyase"/>
    <property type="match status" value="1"/>
</dbReference>
<evidence type="ECO:0000256" key="6">
    <source>
        <dbReference type="HAMAP-Rule" id="MF_00006"/>
    </source>
</evidence>
<evidence type="ECO:0000256" key="5">
    <source>
        <dbReference type="ARBA" id="ARBA00023239"/>
    </source>
</evidence>
<dbReference type="NCBIfam" id="TIGR00838">
    <property type="entry name" value="argH"/>
    <property type="match status" value="1"/>
</dbReference>
<name>A0A380BF98_SPOPA</name>
<protein>
    <recommendedName>
        <fullName evidence="2 6">Argininosuccinate lyase</fullName>
        <shortName evidence="6">ASAL</shortName>
        <ecNumber evidence="2 6">4.3.2.1</ecNumber>
    </recommendedName>
    <alternativeName>
        <fullName evidence="6">Arginosuccinase</fullName>
    </alternativeName>
</protein>
<dbReference type="EC" id="4.3.2.1" evidence="2 6"/>
<dbReference type="GO" id="GO:0042450">
    <property type="term" value="P:L-arginine biosynthetic process via ornithine"/>
    <property type="evidence" value="ECO:0007669"/>
    <property type="project" value="UniProtKB-UniRule"/>
</dbReference>
<proteinExistence type="inferred from homology"/>
<dbReference type="GO" id="GO:0005829">
    <property type="term" value="C:cytosol"/>
    <property type="evidence" value="ECO:0007669"/>
    <property type="project" value="TreeGrafter"/>
</dbReference>
<dbReference type="Pfam" id="PF14698">
    <property type="entry name" value="ASL_C2"/>
    <property type="match status" value="1"/>
</dbReference>
<dbReference type="Pfam" id="PF00206">
    <property type="entry name" value="Lyase_1"/>
    <property type="match status" value="1"/>
</dbReference>
<evidence type="ECO:0000313" key="10">
    <source>
        <dbReference type="Proteomes" id="UP000254519"/>
    </source>
</evidence>
<dbReference type="InterPro" id="IPR009049">
    <property type="entry name" value="Argininosuccinate_lyase"/>
</dbReference>
<gene>
    <name evidence="9" type="primary">argH_1</name>
    <name evidence="6" type="synonym">argH</name>
    <name evidence="9" type="ORF">NCTC4822_00637</name>
</gene>
<evidence type="ECO:0000256" key="3">
    <source>
        <dbReference type="ARBA" id="ARBA00022571"/>
    </source>
</evidence>
<feature type="domain" description="Argininosuccinate lyase C-terminal" evidence="8">
    <location>
        <begin position="373"/>
        <end position="447"/>
    </location>
</feature>
<keyword evidence="3 6" id="KW-0055">Arginine biosynthesis</keyword>
<evidence type="ECO:0000256" key="2">
    <source>
        <dbReference type="ARBA" id="ARBA00012338"/>
    </source>
</evidence>
<dbReference type="RefSeq" id="WP_115360106.1">
    <property type="nucleotide sequence ID" value="NZ_CP038012.1"/>
</dbReference>
<dbReference type="InterPro" id="IPR022761">
    <property type="entry name" value="Fumarate_lyase_N"/>
</dbReference>
<evidence type="ECO:0000259" key="7">
    <source>
        <dbReference type="Pfam" id="PF00206"/>
    </source>
</evidence>
<dbReference type="Proteomes" id="UP000254519">
    <property type="component" value="Unassembled WGS sequence"/>
</dbReference>
<keyword evidence="5 6" id="KW-0456">Lyase</keyword>
<dbReference type="Gene3D" id="1.10.275.10">
    <property type="entry name" value="Fumarase/aspartase (N-terminal domain)"/>
    <property type="match status" value="1"/>
</dbReference>
<evidence type="ECO:0000256" key="4">
    <source>
        <dbReference type="ARBA" id="ARBA00022605"/>
    </source>
</evidence>
<comment type="similarity">
    <text evidence="6">Belongs to the lyase 1 family. Argininosuccinate lyase subfamily.</text>
</comment>
<dbReference type="OrthoDB" id="9769623at2"/>
<sequence>MTMSHFRKLVDMQEGTKFPSFTYKKVILEPAYDGAKENFVDYMMQINIAHLMMLEEQGLVTQLEAQKIGKAIAEIDKEFYKTSTYDDYYEDLFFRIENELIKKAGDIGGNLHIARSRNDMGIAIYRMTIRKKLLTMMERLLTFQSALHLLANEHLDTIMIGYTHTQQAQPTTFAHYIKGLMDKLERDTKRLRAAFETVNRSSMGAAALTTSGFSINRNRMCELLAFDDVIENAWDSVAGADYLMEVATAIQVASLNLGRSIQDFLTWGTQEYDAIEIADPYVQVSSIMPQKRNPVALEHSRALLSAIVGDTNTVLTMIHNTPFGDVNDTEDDLQPYLWRSIDKLTDIYELLTAVFTTMKVNQAVLEKRAKESFANVTELADTLVRVEKLSFRQAHHLVSLCIQKISPNQKLSNFTYEILQEEFMRFMKRPLELSQKQFEQAICPRNFIQVRKIKGGPAPGTMKSSLNDFEVRFTKTRQWIQRKKKKIEKQEGYLESYCENWVE</sequence>
<dbReference type="PRINTS" id="PR00145">
    <property type="entry name" value="ARGSUCLYASE"/>
</dbReference>
<dbReference type="PANTHER" id="PTHR43814">
    <property type="entry name" value="ARGININOSUCCINATE LYASE"/>
    <property type="match status" value="1"/>
</dbReference>
<keyword evidence="10" id="KW-1185">Reference proteome</keyword>
<feature type="domain" description="Fumarate lyase N-terminal" evidence="7">
    <location>
        <begin position="56"/>
        <end position="309"/>
    </location>
</feature>
<dbReference type="Gene3D" id="1.20.200.10">
    <property type="entry name" value="Fumarase/aspartase (Central domain)"/>
    <property type="match status" value="1"/>
</dbReference>
<dbReference type="InterPro" id="IPR000362">
    <property type="entry name" value="Fumarate_lyase_fam"/>
</dbReference>
<dbReference type="InterPro" id="IPR024083">
    <property type="entry name" value="Fumarase/histidase_N"/>
</dbReference>
<keyword evidence="6" id="KW-0963">Cytoplasm</keyword>
<keyword evidence="4 6" id="KW-0028">Amino-acid biosynthesis</keyword>
<dbReference type="PRINTS" id="PR00149">
    <property type="entry name" value="FUMRATELYASE"/>
</dbReference>
<comment type="catalytic activity">
    <reaction evidence="6">
        <text>2-(N(omega)-L-arginino)succinate = fumarate + L-arginine</text>
        <dbReference type="Rhea" id="RHEA:24020"/>
        <dbReference type="ChEBI" id="CHEBI:29806"/>
        <dbReference type="ChEBI" id="CHEBI:32682"/>
        <dbReference type="ChEBI" id="CHEBI:57472"/>
        <dbReference type="EC" id="4.3.2.1"/>
    </reaction>
</comment>
<dbReference type="SUPFAM" id="SSF48557">
    <property type="entry name" value="L-aspartase-like"/>
    <property type="match status" value="1"/>
</dbReference>
<dbReference type="InterPro" id="IPR029419">
    <property type="entry name" value="Arg_succ_lyase_C"/>
</dbReference>
<evidence type="ECO:0000259" key="8">
    <source>
        <dbReference type="Pfam" id="PF14698"/>
    </source>
</evidence>
<comment type="subcellular location">
    <subcellularLocation>
        <location evidence="6">Cytoplasm</location>
    </subcellularLocation>
</comment>
<dbReference type="EMBL" id="UGYZ01000002">
    <property type="protein sequence ID" value="SUI99484.1"/>
    <property type="molecule type" value="Genomic_DNA"/>
</dbReference>
<accession>A0A380BF98</accession>
<organism evidence="9 10">
    <name type="scientific">Sporosarcina pasteurii</name>
    <name type="common">Bacillus pasteurii</name>
    <dbReference type="NCBI Taxonomy" id="1474"/>
    <lineage>
        <taxon>Bacteria</taxon>
        <taxon>Bacillati</taxon>
        <taxon>Bacillota</taxon>
        <taxon>Bacilli</taxon>
        <taxon>Bacillales</taxon>
        <taxon>Caryophanaceae</taxon>
        <taxon>Sporosarcina</taxon>
    </lineage>
</organism>
<dbReference type="Gene3D" id="1.10.40.30">
    <property type="entry name" value="Fumarase/aspartase (C-terminal domain)"/>
    <property type="match status" value="1"/>
</dbReference>
<dbReference type="HAMAP" id="MF_00006">
    <property type="entry name" value="Arg_succ_lyase"/>
    <property type="match status" value="1"/>
</dbReference>
<dbReference type="GO" id="GO:0004056">
    <property type="term" value="F:argininosuccinate lyase activity"/>
    <property type="evidence" value="ECO:0007669"/>
    <property type="project" value="UniProtKB-UniRule"/>
</dbReference>
<dbReference type="InterPro" id="IPR008948">
    <property type="entry name" value="L-Aspartase-like"/>
</dbReference>
<evidence type="ECO:0000256" key="1">
    <source>
        <dbReference type="ARBA" id="ARBA00004941"/>
    </source>
</evidence>
<comment type="pathway">
    <text evidence="1 6">Amino-acid biosynthesis; L-arginine biosynthesis; L-arginine from L-ornithine and carbamoyl phosphate: step 3/3.</text>
</comment>
<dbReference type="AlphaFoldDB" id="A0A380BF98"/>
<evidence type="ECO:0000313" key="9">
    <source>
        <dbReference type="EMBL" id="SUI99484.1"/>
    </source>
</evidence>
<reference evidence="9 10" key="1">
    <citation type="submission" date="2018-06" db="EMBL/GenBank/DDBJ databases">
        <authorList>
            <consortium name="Pathogen Informatics"/>
            <person name="Doyle S."/>
        </authorList>
    </citation>
    <scope>NUCLEOTIDE SEQUENCE [LARGE SCALE GENOMIC DNA]</scope>
    <source>
        <strain evidence="10">ATCC 11859 / DSM 33 / NCIB 8841 / NCTC 4822</strain>
    </source>
</reference>